<dbReference type="Gene3D" id="1.10.357.10">
    <property type="entry name" value="Tetracycline Repressor, domain 2"/>
    <property type="match status" value="1"/>
</dbReference>
<evidence type="ECO:0000313" key="7">
    <source>
        <dbReference type="Proteomes" id="UP000597613"/>
    </source>
</evidence>
<gene>
    <name evidence="6" type="ORF">H8S47_12925</name>
</gene>
<name>A0ABR7AQ30_9SPHN</name>
<dbReference type="InterPro" id="IPR001647">
    <property type="entry name" value="HTH_TetR"/>
</dbReference>
<dbReference type="InterPro" id="IPR009057">
    <property type="entry name" value="Homeodomain-like_sf"/>
</dbReference>
<keyword evidence="7" id="KW-1185">Reference proteome</keyword>
<dbReference type="Pfam" id="PF00440">
    <property type="entry name" value="TetR_N"/>
    <property type="match status" value="1"/>
</dbReference>
<accession>A0ABR7AQ30</accession>
<dbReference type="SUPFAM" id="SSF46689">
    <property type="entry name" value="Homeodomain-like"/>
    <property type="match status" value="1"/>
</dbReference>
<feature type="DNA-binding region" description="H-T-H motif" evidence="4">
    <location>
        <begin position="30"/>
        <end position="49"/>
    </location>
</feature>
<feature type="domain" description="HTH tetR-type" evidence="5">
    <location>
        <begin position="7"/>
        <end position="67"/>
    </location>
</feature>
<evidence type="ECO:0000256" key="3">
    <source>
        <dbReference type="ARBA" id="ARBA00023163"/>
    </source>
</evidence>
<proteinExistence type="predicted"/>
<dbReference type="Pfam" id="PF21993">
    <property type="entry name" value="TetR_C_13_2"/>
    <property type="match status" value="1"/>
</dbReference>
<evidence type="ECO:0000256" key="1">
    <source>
        <dbReference type="ARBA" id="ARBA00023015"/>
    </source>
</evidence>
<reference evidence="6 7" key="1">
    <citation type="submission" date="2020-08" db="EMBL/GenBank/DDBJ databases">
        <title>Putative novel bacterial strains isolated from necrotic wheat leaf tissues caused by Xanthomonas translucens.</title>
        <authorList>
            <person name="Tambong J.T."/>
        </authorList>
    </citation>
    <scope>NUCLEOTIDE SEQUENCE [LARGE SCALE GENOMIC DNA]</scope>
    <source>
        <strain evidence="7">DOAB 1063</strain>
    </source>
</reference>
<dbReference type="SUPFAM" id="SSF48498">
    <property type="entry name" value="Tetracyclin repressor-like, C-terminal domain"/>
    <property type="match status" value="1"/>
</dbReference>
<keyword evidence="1" id="KW-0805">Transcription regulation</keyword>
<dbReference type="InterPro" id="IPR036271">
    <property type="entry name" value="Tet_transcr_reg_TetR-rel_C_sf"/>
</dbReference>
<comment type="caution">
    <text evidence="6">The sequence shown here is derived from an EMBL/GenBank/DDBJ whole genome shotgun (WGS) entry which is preliminary data.</text>
</comment>
<sequence length="201" mass="21329">MSGKRVLTDRANALPALAEAFREHGFEGASLSMLSKATGLGKGSLYNFFPGGKAEMMEAVLADIDAWFARAIFAALEQASDPASSITAMFADVTAYFESGGRVCLVGWLGLGSSGDLFAVSIRRYFTRWISALARCLETGRLPSALAMRLAEETVAGIQGAIVLARALGENAAFVRIVRRLEATLLDAVARRGHPSDAILA</sequence>
<dbReference type="PANTHER" id="PTHR47506:SF1">
    <property type="entry name" value="HTH-TYPE TRANSCRIPTIONAL REGULATOR YJDC"/>
    <property type="match status" value="1"/>
</dbReference>
<dbReference type="PROSITE" id="PS50977">
    <property type="entry name" value="HTH_TETR_2"/>
    <property type="match status" value="1"/>
</dbReference>
<evidence type="ECO:0000259" key="5">
    <source>
        <dbReference type="PROSITE" id="PS50977"/>
    </source>
</evidence>
<dbReference type="EMBL" id="JACONT010000028">
    <property type="protein sequence ID" value="MBC3942574.1"/>
    <property type="molecule type" value="Genomic_DNA"/>
</dbReference>
<dbReference type="Proteomes" id="UP000597613">
    <property type="component" value="Unassembled WGS sequence"/>
</dbReference>
<evidence type="ECO:0000313" key="6">
    <source>
        <dbReference type="EMBL" id="MBC3942574.1"/>
    </source>
</evidence>
<keyword evidence="2 4" id="KW-0238">DNA-binding</keyword>
<dbReference type="PANTHER" id="PTHR47506">
    <property type="entry name" value="TRANSCRIPTIONAL REGULATORY PROTEIN"/>
    <property type="match status" value="1"/>
</dbReference>
<organism evidence="6 7">
    <name type="scientific">Sphingomonas albertensis</name>
    <dbReference type="NCBI Taxonomy" id="2762591"/>
    <lineage>
        <taxon>Bacteria</taxon>
        <taxon>Pseudomonadati</taxon>
        <taxon>Pseudomonadota</taxon>
        <taxon>Alphaproteobacteria</taxon>
        <taxon>Sphingomonadales</taxon>
        <taxon>Sphingomonadaceae</taxon>
        <taxon>Sphingomonas</taxon>
    </lineage>
</organism>
<evidence type="ECO:0000256" key="2">
    <source>
        <dbReference type="ARBA" id="ARBA00023125"/>
    </source>
</evidence>
<dbReference type="InterPro" id="IPR054156">
    <property type="entry name" value="YxaF_TetR_C"/>
</dbReference>
<protein>
    <submittedName>
        <fullName evidence="6">TetR/AcrR family transcriptional regulator</fullName>
    </submittedName>
</protein>
<keyword evidence="3" id="KW-0804">Transcription</keyword>
<evidence type="ECO:0000256" key="4">
    <source>
        <dbReference type="PROSITE-ProRule" id="PRU00335"/>
    </source>
</evidence>